<proteinExistence type="predicted"/>
<keyword evidence="1" id="KW-1185">Reference proteome</keyword>
<reference evidence="2" key="2">
    <citation type="submission" date="2025-08" db="UniProtKB">
        <authorList>
            <consortium name="RefSeq"/>
        </authorList>
    </citation>
    <scope>IDENTIFICATION</scope>
    <source>
        <tissue evidence="2">Leaf</tissue>
    </source>
</reference>
<dbReference type="PANTHER" id="PTHR31260:SF65">
    <property type="entry name" value="BNAANNG28850D PROTEIN"/>
    <property type="match status" value="1"/>
</dbReference>
<dbReference type="OrthoDB" id="1107319at2759"/>
<reference evidence="1" key="1">
    <citation type="journal article" date="2019" name="Database">
        <title>The radish genome database (RadishGD): an integrated information resource for radish genomics.</title>
        <authorList>
            <person name="Yu H.J."/>
            <person name="Baek S."/>
            <person name="Lee Y.J."/>
            <person name="Cho A."/>
            <person name="Mun J.H."/>
        </authorList>
    </citation>
    <scope>NUCLEOTIDE SEQUENCE [LARGE SCALE GENOMIC DNA]</scope>
    <source>
        <strain evidence="1">cv. WK10039</strain>
    </source>
</reference>
<evidence type="ECO:0000313" key="1">
    <source>
        <dbReference type="Proteomes" id="UP000504610"/>
    </source>
</evidence>
<sequence length="289" mass="33174">MAVTKLARLSKRDEFWMKVAECGGFDIEHLMEKKPPSCNIIARKFTKDLCPRNNIIVYAKLGIHKYNMTQGTNLQLSSIEKYNVRPKVAYTTYYVTAVAKDPAAGGSLITFQTSSYIQGFDVKSLTCFIARPKPEPHEDQACNRSTECGPIDRGSLPEWPADNAFDDKTRYYVVKKSELRKNDWIRLYLELAFLNANLSLPNINLSKLVIMKVAVESRENIDSPKERLNARYATFYIKYKYCPNKSRRACKVDGCRATRERIAIVRRSLDKISGLLTLSFHGHWKHTFL</sequence>
<dbReference type="RefSeq" id="XP_018463984.2">
    <property type="nucleotide sequence ID" value="XM_018608482.2"/>
</dbReference>
<dbReference type="AlphaFoldDB" id="A0A6J0LW05"/>
<dbReference type="Proteomes" id="UP000504610">
    <property type="component" value="Chromosome 1"/>
</dbReference>
<dbReference type="PANTHER" id="PTHR31260">
    <property type="entry name" value="CYSTATIN/MONELLIN SUPERFAMILY PROTEIN"/>
    <property type="match status" value="1"/>
</dbReference>
<dbReference type="GeneID" id="108835200"/>
<dbReference type="InterPro" id="IPR006462">
    <property type="entry name" value="MS5"/>
</dbReference>
<dbReference type="NCBIfam" id="TIGR01572">
    <property type="entry name" value="A_thl_para_3677"/>
    <property type="match status" value="1"/>
</dbReference>
<gene>
    <name evidence="2" type="primary">LOC108835200</name>
</gene>
<organism evidence="1 2">
    <name type="scientific">Raphanus sativus</name>
    <name type="common">Radish</name>
    <name type="synonym">Raphanus raphanistrum var. sativus</name>
    <dbReference type="NCBI Taxonomy" id="3726"/>
    <lineage>
        <taxon>Eukaryota</taxon>
        <taxon>Viridiplantae</taxon>
        <taxon>Streptophyta</taxon>
        <taxon>Embryophyta</taxon>
        <taxon>Tracheophyta</taxon>
        <taxon>Spermatophyta</taxon>
        <taxon>Magnoliopsida</taxon>
        <taxon>eudicotyledons</taxon>
        <taxon>Gunneridae</taxon>
        <taxon>Pentapetalae</taxon>
        <taxon>rosids</taxon>
        <taxon>malvids</taxon>
        <taxon>Brassicales</taxon>
        <taxon>Brassicaceae</taxon>
        <taxon>Brassiceae</taxon>
        <taxon>Raphanus</taxon>
    </lineage>
</organism>
<protein>
    <submittedName>
        <fullName evidence="2">Uncharacterized protein At4g17700-like</fullName>
    </submittedName>
</protein>
<dbReference type="KEGG" id="rsz:108835200"/>
<accession>A0A6J0LW05</accession>
<name>A0A6J0LW05_RAPSA</name>
<evidence type="ECO:0000313" key="2">
    <source>
        <dbReference type="RefSeq" id="XP_018463984.2"/>
    </source>
</evidence>
<dbReference type="Pfam" id="PF04776">
    <property type="entry name" value="protein_MS5"/>
    <property type="match status" value="1"/>
</dbReference>